<dbReference type="GO" id="GO:0008270">
    <property type="term" value="F:zinc ion binding"/>
    <property type="evidence" value="ECO:0007669"/>
    <property type="project" value="TreeGrafter"/>
</dbReference>
<evidence type="ECO:0000256" key="2">
    <source>
        <dbReference type="ARBA" id="ARBA00022723"/>
    </source>
</evidence>
<organism evidence="4 5">
    <name type="scientific">Acer negundo</name>
    <name type="common">Box elder</name>
    <dbReference type="NCBI Taxonomy" id="4023"/>
    <lineage>
        <taxon>Eukaryota</taxon>
        <taxon>Viridiplantae</taxon>
        <taxon>Streptophyta</taxon>
        <taxon>Embryophyta</taxon>
        <taxon>Tracheophyta</taxon>
        <taxon>Spermatophyta</taxon>
        <taxon>Magnoliopsida</taxon>
        <taxon>eudicotyledons</taxon>
        <taxon>Gunneridae</taxon>
        <taxon>Pentapetalae</taxon>
        <taxon>rosids</taxon>
        <taxon>malvids</taxon>
        <taxon>Sapindales</taxon>
        <taxon>Sapindaceae</taxon>
        <taxon>Hippocastanoideae</taxon>
        <taxon>Acereae</taxon>
        <taxon>Acer</taxon>
    </lineage>
</organism>
<dbReference type="PANTHER" id="PTHR43880">
    <property type="entry name" value="ALCOHOL DEHYDROGENASE"/>
    <property type="match status" value="1"/>
</dbReference>
<dbReference type="GO" id="GO:0051903">
    <property type="term" value="F:S-(hydroxymethyl)glutathione dehydrogenase [NAD(P)+] activity"/>
    <property type="evidence" value="ECO:0007669"/>
    <property type="project" value="TreeGrafter"/>
</dbReference>
<keyword evidence="3" id="KW-0862">Zinc</keyword>
<name>A0AAD5ILB9_ACENE</name>
<evidence type="ECO:0008006" key="6">
    <source>
        <dbReference type="Google" id="ProtNLM"/>
    </source>
</evidence>
<dbReference type="Gene3D" id="3.40.50.720">
    <property type="entry name" value="NAD(P)-binding Rossmann-like Domain"/>
    <property type="match status" value="1"/>
</dbReference>
<protein>
    <recommendedName>
        <fullName evidence="6">Alcohol dehydrogenase</fullName>
    </recommendedName>
</protein>
<keyword evidence="2" id="KW-0479">Metal-binding</keyword>
<comment type="subunit">
    <text evidence="1">Homodimer.</text>
</comment>
<dbReference type="GO" id="GO:0005829">
    <property type="term" value="C:cytosol"/>
    <property type="evidence" value="ECO:0007669"/>
    <property type="project" value="TreeGrafter"/>
</dbReference>
<reference evidence="4" key="2">
    <citation type="submission" date="2023-02" db="EMBL/GenBank/DDBJ databases">
        <authorList>
            <person name="Swenson N.G."/>
            <person name="Wegrzyn J.L."/>
            <person name="Mcevoy S.L."/>
        </authorList>
    </citation>
    <scope>NUCLEOTIDE SEQUENCE</scope>
    <source>
        <strain evidence="4">91603</strain>
        <tissue evidence="4">Leaf</tissue>
    </source>
</reference>
<comment type="caution">
    <text evidence="4">The sequence shown here is derived from an EMBL/GenBank/DDBJ whole genome shotgun (WGS) entry which is preliminary data.</text>
</comment>
<proteinExistence type="predicted"/>
<dbReference type="SUPFAM" id="SSF51735">
    <property type="entry name" value="NAD(P)-binding Rossmann-fold domains"/>
    <property type="match status" value="1"/>
</dbReference>
<evidence type="ECO:0000256" key="3">
    <source>
        <dbReference type="ARBA" id="ARBA00022833"/>
    </source>
</evidence>
<dbReference type="Proteomes" id="UP001064489">
    <property type="component" value="Chromosome 7"/>
</dbReference>
<dbReference type="PANTHER" id="PTHR43880:SF7">
    <property type="entry name" value="ALCOHOL DEHYDROGENASE-LIKE 7"/>
    <property type="match status" value="1"/>
</dbReference>
<sequence length="73" mass="7576">MLCLSCLPSSLESPEYSVGAAWKKAHVEAGSTVAIFRLGAIGLAVAEGARLCGAARIIGVDVNLEKFEVGEQN</sequence>
<gene>
    <name evidence="4" type="ORF">LWI28_004419</name>
</gene>
<reference evidence="4" key="1">
    <citation type="journal article" date="2022" name="Plant J.">
        <title>Strategies of tolerance reflected in two North American maple genomes.</title>
        <authorList>
            <person name="McEvoy S.L."/>
            <person name="Sezen U.U."/>
            <person name="Trouern-Trend A."/>
            <person name="McMahon S.M."/>
            <person name="Schaberg P.G."/>
            <person name="Yang J."/>
            <person name="Wegrzyn J.L."/>
            <person name="Swenson N.G."/>
        </authorList>
    </citation>
    <scope>NUCLEOTIDE SEQUENCE</scope>
    <source>
        <strain evidence="4">91603</strain>
    </source>
</reference>
<evidence type="ECO:0000313" key="5">
    <source>
        <dbReference type="Proteomes" id="UP001064489"/>
    </source>
</evidence>
<keyword evidence="5" id="KW-1185">Reference proteome</keyword>
<accession>A0AAD5ILB9</accession>
<dbReference type="InterPro" id="IPR036291">
    <property type="entry name" value="NAD(P)-bd_dom_sf"/>
</dbReference>
<evidence type="ECO:0000313" key="4">
    <source>
        <dbReference type="EMBL" id="KAI9168952.1"/>
    </source>
</evidence>
<dbReference type="AlphaFoldDB" id="A0AAD5ILB9"/>
<dbReference type="EMBL" id="JAJSOW010000104">
    <property type="protein sequence ID" value="KAI9168952.1"/>
    <property type="molecule type" value="Genomic_DNA"/>
</dbReference>
<dbReference type="GO" id="GO:0046294">
    <property type="term" value="P:formaldehyde catabolic process"/>
    <property type="evidence" value="ECO:0007669"/>
    <property type="project" value="TreeGrafter"/>
</dbReference>
<evidence type="ECO:0000256" key="1">
    <source>
        <dbReference type="ARBA" id="ARBA00011738"/>
    </source>
</evidence>